<keyword evidence="9" id="KW-0408">Iron</keyword>
<dbReference type="InterPro" id="IPR036396">
    <property type="entry name" value="Cyt_P450_sf"/>
</dbReference>
<keyword evidence="10" id="KW-0503">Monooxygenase</keyword>
<organism evidence="12 13">
    <name type="scientific">Macrolepiota fuliginosa MF-IS2</name>
    <dbReference type="NCBI Taxonomy" id="1400762"/>
    <lineage>
        <taxon>Eukaryota</taxon>
        <taxon>Fungi</taxon>
        <taxon>Dikarya</taxon>
        <taxon>Basidiomycota</taxon>
        <taxon>Agaricomycotina</taxon>
        <taxon>Agaricomycetes</taxon>
        <taxon>Agaricomycetidae</taxon>
        <taxon>Agaricales</taxon>
        <taxon>Agaricineae</taxon>
        <taxon>Agaricaceae</taxon>
        <taxon>Macrolepiota</taxon>
    </lineage>
</organism>
<dbReference type="OrthoDB" id="1055148at2759"/>
<keyword evidence="8" id="KW-0560">Oxidoreductase</keyword>
<evidence type="ECO:0000313" key="13">
    <source>
        <dbReference type="Proteomes" id="UP000807342"/>
    </source>
</evidence>
<dbReference type="GO" id="GO:0016020">
    <property type="term" value="C:membrane"/>
    <property type="evidence" value="ECO:0007669"/>
    <property type="project" value="UniProtKB-SubCell"/>
</dbReference>
<evidence type="ECO:0000256" key="9">
    <source>
        <dbReference type="ARBA" id="ARBA00023004"/>
    </source>
</evidence>
<keyword evidence="6" id="KW-0479">Metal-binding</keyword>
<dbReference type="GO" id="GO:0016705">
    <property type="term" value="F:oxidoreductase activity, acting on paired donors, with incorporation or reduction of molecular oxygen"/>
    <property type="evidence" value="ECO:0007669"/>
    <property type="project" value="InterPro"/>
</dbReference>
<evidence type="ECO:0000256" key="4">
    <source>
        <dbReference type="ARBA" id="ARBA00022617"/>
    </source>
</evidence>
<dbReference type="GO" id="GO:0020037">
    <property type="term" value="F:heme binding"/>
    <property type="evidence" value="ECO:0007669"/>
    <property type="project" value="InterPro"/>
</dbReference>
<keyword evidence="7" id="KW-1133">Transmembrane helix</keyword>
<dbReference type="InterPro" id="IPR050364">
    <property type="entry name" value="Cytochrome_P450_fung"/>
</dbReference>
<comment type="subcellular location">
    <subcellularLocation>
        <location evidence="2">Membrane</location>
        <topology evidence="2">Single-pass membrane protein</topology>
    </subcellularLocation>
</comment>
<reference evidence="12" key="1">
    <citation type="submission" date="2020-11" db="EMBL/GenBank/DDBJ databases">
        <authorList>
            <consortium name="DOE Joint Genome Institute"/>
            <person name="Ahrendt S."/>
            <person name="Riley R."/>
            <person name="Andreopoulos W."/>
            <person name="Labutti K."/>
            <person name="Pangilinan J."/>
            <person name="Ruiz-Duenas F.J."/>
            <person name="Barrasa J.M."/>
            <person name="Sanchez-Garcia M."/>
            <person name="Camarero S."/>
            <person name="Miyauchi S."/>
            <person name="Serrano A."/>
            <person name="Linde D."/>
            <person name="Babiker R."/>
            <person name="Drula E."/>
            <person name="Ayuso-Fernandez I."/>
            <person name="Pacheco R."/>
            <person name="Padilla G."/>
            <person name="Ferreira P."/>
            <person name="Barriuso J."/>
            <person name="Kellner H."/>
            <person name="Castanera R."/>
            <person name="Alfaro M."/>
            <person name="Ramirez L."/>
            <person name="Pisabarro A.G."/>
            <person name="Kuo A."/>
            <person name="Tritt A."/>
            <person name="Lipzen A."/>
            <person name="He G."/>
            <person name="Yan M."/>
            <person name="Ng V."/>
            <person name="Cullen D."/>
            <person name="Martin F."/>
            <person name="Rosso M.-N."/>
            <person name="Henrissat B."/>
            <person name="Hibbett D."/>
            <person name="Martinez A.T."/>
            <person name="Grigoriev I.V."/>
        </authorList>
    </citation>
    <scope>NUCLEOTIDE SEQUENCE</scope>
    <source>
        <strain evidence="12">MF-IS2</strain>
    </source>
</reference>
<name>A0A9P5XC27_9AGAR</name>
<evidence type="ECO:0000256" key="6">
    <source>
        <dbReference type="ARBA" id="ARBA00022723"/>
    </source>
</evidence>
<evidence type="ECO:0000256" key="5">
    <source>
        <dbReference type="ARBA" id="ARBA00022692"/>
    </source>
</evidence>
<evidence type="ECO:0000256" key="7">
    <source>
        <dbReference type="ARBA" id="ARBA00022989"/>
    </source>
</evidence>
<keyword evidence="5" id="KW-0812">Transmembrane</keyword>
<evidence type="ECO:0000256" key="2">
    <source>
        <dbReference type="ARBA" id="ARBA00004167"/>
    </source>
</evidence>
<dbReference type="AlphaFoldDB" id="A0A9P5XC27"/>
<evidence type="ECO:0008006" key="14">
    <source>
        <dbReference type="Google" id="ProtNLM"/>
    </source>
</evidence>
<proteinExistence type="inferred from homology"/>
<dbReference type="GO" id="GO:0005506">
    <property type="term" value="F:iron ion binding"/>
    <property type="evidence" value="ECO:0007669"/>
    <property type="project" value="InterPro"/>
</dbReference>
<keyword evidence="4" id="KW-0349">Heme</keyword>
<keyword evidence="11" id="KW-0472">Membrane</keyword>
<evidence type="ECO:0000313" key="12">
    <source>
        <dbReference type="EMBL" id="KAF9446840.1"/>
    </source>
</evidence>
<comment type="similarity">
    <text evidence="3">Belongs to the cytochrome P450 family.</text>
</comment>
<dbReference type="Gene3D" id="1.10.630.10">
    <property type="entry name" value="Cytochrome P450"/>
    <property type="match status" value="1"/>
</dbReference>
<evidence type="ECO:0000256" key="1">
    <source>
        <dbReference type="ARBA" id="ARBA00001971"/>
    </source>
</evidence>
<dbReference type="EMBL" id="MU151226">
    <property type="protein sequence ID" value="KAF9446840.1"/>
    <property type="molecule type" value="Genomic_DNA"/>
</dbReference>
<comment type="cofactor">
    <cofactor evidence="1">
        <name>heme</name>
        <dbReference type="ChEBI" id="CHEBI:30413"/>
    </cofactor>
</comment>
<dbReference type="Proteomes" id="UP000807342">
    <property type="component" value="Unassembled WGS sequence"/>
</dbReference>
<dbReference type="SUPFAM" id="SSF48264">
    <property type="entry name" value="Cytochrome P450"/>
    <property type="match status" value="1"/>
</dbReference>
<comment type="caution">
    <text evidence="12">The sequence shown here is derived from an EMBL/GenBank/DDBJ whole genome shotgun (WGS) entry which is preliminary data.</text>
</comment>
<accession>A0A9P5XC27</accession>
<evidence type="ECO:0000256" key="10">
    <source>
        <dbReference type="ARBA" id="ARBA00023033"/>
    </source>
</evidence>
<protein>
    <recommendedName>
        <fullName evidence="14">Cytochrome P450</fullName>
    </recommendedName>
</protein>
<sequence length="127" mass="14735">MNFTSHPYLLLSISLGVAWWTQVYLKDRRANPRRLPYPPGPKGYPIIGCLLSAPILSPWLEYDKWFKIYGDMIYFTILGQPFLVLGSPRRTSDLFEKRGAVYSDRPRMIMLTEMLVPISLSMKTIYS</sequence>
<dbReference type="PANTHER" id="PTHR46300:SF2">
    <property type="entry name" value="CYTOCHROME P450 MONOOXYGENASE ALNH-RELATED"/>
    <property type="match status" value="1"/>
</dbReference>
<dbReference type="GO" id="GO:0004497">
    <property type="term" value="F:monooxygenase activity"/>
    <property type="evidence" value="ECO:0007669"/>
    <property type="project" value="UniProtKB-KW"/>
</dbReference>
<evidence type="ECO:0000256" key="11">
    <source>
        <dbReference type="ARBA" id="ARBA00023136"/>
    </source>
</evidence>
<dbReference type="PANTHER" id="PTHR46300">
    <property type="entry name" value="P450, PUTATIVE (EUROFUNG)-RELATED-RELATED"/>
    <property type="match status" value="1"/>
</dbReference>
<evidence type="ECO:0000256" key="8">
    <source>
        <dbReference type="ARBA" id="ARBA00023002"/>
    </source>
</evidence>
<gene>
    <name evidence="12" type="ORF">P691DRAFT_672680</name>
</gene>
<keyword evidence="13" id="KW-1185">Reference proteome</keyword>
<evidence type="ECO:0000256" key="3">
    <source>
        <dbReference type="ARBA" id="ARBA00010617"/>
    </source>
</evidence>